<sequence>MPNLMDANWALLTPEIVLVSFAILILIFDFMTGIKGHKPTLGMLSIFALLVTIVLVARGDGMSYIDHTFVVDSFAILFKVVILLGVTLVILLSMNYLNRHDDIYQGEYYYLLLFAAAGAMLMVSSLDLVTLYVGLEILSISSYCLAGFRKTNVKSNEAALKYVILGGVASAFILFGMSYVYGLTGTTNLLSIATQLPEVYQAYSYLVIMALLFMIVGFGFKISIVPFHMWAPDVYEGAPTPITAFLTVVSKVAGFAIFLRILTVGFGSMFAHWNYYIAAIAAATMIVGNVVALRQRNIKRLMAYSGIAQAGYLLVPIGAALSWNVTLSQILFYSVAYLFMTLGAFAVITLVTENDSSEDISAFAGLHRRSPVLAFSMTVFLISLAGLPLTAGFFGKFYIFIGVMTGQMYWLAAIMAVTSIISFYYYFGIIREMYMRDTDKRSILLPSTLSITIAICLVGTIGLGVFPNILTNFLINVEWIMF</sequence>
<dbReference type="HAMAP" id="MF_00445">
    <property type="entry name" value="NDH1_NuoN_1"/>
    <property type="match status" value="1"/>
</dbReference>
<feature type="transmembrane region" description="Helical" evidence="5">
    <location>
        <begin position="241"/>
        <end position="261"/>
    </location>
</feature>
<evidence type="ECO:0000256" key="5">
    <source>
        <dbReference type="HAMAP-Rule" id="MF_00445"/>
    </source>
</evidence>
<organism evidence="8 9">
    <name type="scientific">Desulfuribacillus stibiiarsenatis</name>
    <dbReference type="NCBI Taxonomy" id="1390249"/>
    <lineage>
        <taxon>Bacteria</taxon>
        <taxon>Bacillati</taxon>
        <taxon>Bacillota</taxon>
        <taxon>Desulfuribacillia</taxon>
        <taxon>Desulfuribacillales</taxon>
        <taxon>Desulfuribacillaceae</taxon>
        <taxon>Desulfuribacillus</taxon>
    </lineage>
</organism>
<keyword evidence="5" id="KW-0813">Transport</keyword>
<comment type="subunit">
    <text evidence="5">NDH-1 is composed of 14 different subunits. Subunits NuoA, H, J, K, L, M, N constitute the membrane sector of the complex.</text>
</comment>
<comment type="catalytic activity">
    <reaction evidence="5">
        <text>a quinone + NADH + 5 H(+)(in) = a quinol + NAD(+) + 4 H(+)(out)</text>
        <dbReference type="Rhea" id="RHEA:57888"/>
        <dbReference type="ChEBI" id="CHEBI:15378"/>
        <dbReference type="ChEBI" id="CHEBI:24646"/>
        <dbReference type="ChEBI" id="CHEBI:57540"/>
        <dbReference type="ChEBI" id="CHEBI:57945"/>
        <dbReference type="ChEBI" id="CHEBI:132124"/>
    </reaction>
</comment>
<feature type="transmembrane region" description="Helical" evidence="5">
    <location>
        <begin position="304"/>
        <end position="324"/>
    </location>
</feature>
<comment type="function">
    <text evidence="5">NDH-1 shuttles electrons from NADH, via FMN and iron-sulfur (Fe-S) centers, to quinones in the respiratory chain. The immediate electron acceptor for the enzyme in this species is believed to be a menaquinone. Couples the redox reaction to proton translocation (for every two electrons transferred, four hydrogen ions are translocated across the cytoplasmic membrane), and thus conserves the redox energy in a proton gradient.</text>
</comment>
<dbReference type="GO" id="GO:0048038">
    <property type="term" value="F:quinone binding"/>
    <property type="evidence" value="ECO:0007669"/>
    <property type="project" value="UniProtKB-KW"/>
</dbReference>
<comment type="similarity">
    <text evidence="5">Belongs to the complex I subunit 2 family.</text>
</comment>
<keyword evidence="4 5" id="KW-0472">Membrane</keyword>
<dbReference type="GO" id="GO:0008137">
    <property type="term" value="F:NADH dehydrogenase (ubiquinone) activity"/>
    <property type="evidence" value="ECO:0007669"/>
    <property type="project" value="InterPro"/>
</dbReference>
<evidence type="ECO:0000256" key="4">
    <source>
        <dbReference type="ARBA" id="ARBA00023136"/>
    </source>
</evidence>
<feature type="transmembrane region" description="Helical" evidence="5">
    <location>
        <begin position="108"/>
        <end position="125"/>
    </location>
</feature>
<dbReference type="RefSeq" id="WP_069702279.1">
    <property type="nucleotide sequence ID" value="NZ_MJAT01000022.1"/>
</dbReference>
<dbReference type="PANTHER" id="PTHR22773">
    <property type="entry name" value="NADH DEHYDROGENASE"/>
    <property type="match status" value="1"/>
</dbReference>
<comment type="caution">
    <text evidence="8">The sequence shown here is derived from an EMBL/GenBank/DDBJ whole genome shotgun (WGS) entry which is preliminary data.</text>
</comment>
<proteinExistence type="inferred from homology"/>
<feature type="transmembrane region" description="Helical" evidence="5">
    <location>
        <begin position="131"/>
        <end position="148"/>
    </location>
</feature>
<keyword evidence="5" id="KW-0874">Quinone</keyword>
<evidence type="ECO:0000256" key="2">
    <source>
        <dbReference type="ARBA" id="ARBA00022692"/>
    </source>
</evidence>
<dbReference type="InterPro" id="IPR010096">
    <property type="entry name" value="NADH-Q_OxRdtase_suN/2"/>
</dbReference>
<feature type="transmembrane region" description="Helical" evidence="5">
    <location>
        <begin position="40"/>
        <end position="57"/>
    </location>
</feature>
<dbReference type="Proteomes" id="UP000095255">
    <property type="component" value="Unassembled WGS sequence"/>
</dbReference>
<dbReference type="InterPro" id="IPR001750">
    <property type="entry name" value="ND/Mrp_TM"/>
</dbReference>
<dbReference type="GO" id="GO:0042773">
    <property type="term" value="P:ATP synthesis coupled electron transport"/>
    <property type="evidence" value="ECO:0007669"/>
    <property type="project" value="InterPro"/>
</dbReference>
<dbReference type="GO" id="GO:0012505">
    <property type="term" value="C:endomembrane system"/>
    <property type="evidence" value="ECO:0007669"/>
    <property type="project" value="UniProtKB-SubCell"/>
</dbReference>
<reference evidence="8 9" key="1">
    <citation type="submission" date="2016-09" db="EMBL/GenBank/DDBJ databases">
        <title>Desulfuribacillus arsenicus sp. nov., an obligately anaerobic, dissimilatory arsenic- and antimonate-reducing bacterium isolated from anoxic sediments.</title>
        <authorList>
            <person name="Abin C.A."/>
            <person name="Hollibaugh J.T."/>
        </authorList>
    </citation>
    <scope>NUCLEOTIDE SEQUENCE [LARGE SCALE GENOMIC DNA]</scope>
    <source>
        <strain evidence="8 9">MLFW-2</strain>
    </source>
</reference>
<dbReference type="PRINTS" id="PR01434">
    <property type="entry name" value="NADHDHGNASE5"/>
</dbReference>
<feature type="transmembrane region" description="Helical" evidence="5">
    <location>
        <begin position="330"/>
        <end position="351"/>
    </location>
</feature>
<dbReference type="GO" id="GO:0005886">
    <property type="term" value="C:plasma membrane"/>
    <property type="evidence" value="ECO:0007669"/>
    <property type="project" value="UniProtKB-SubCell"/>
</dbReference>
<feature type="transmembrane region" description="Helical" evidence="5">
    <location>
        <begin position="6"/>
        <end position="28"/>
    </location>
</feature>
<feature type="transmembrane region" description="Helical" evidence="5">
    <location>
        <begin position="77"/>
        <end position="96"/>
    </location>
</feature>
<evidence type="ECO:0000313" key="8">
    <source>
        <dbReference type="EMBL" id="OEH85452.1"/>
    </source>
</evidence>
<dbReference type="STRING" id="1390249.BHU72_05035"/>
<keyword evidence="5" id="KW-1003">Cell membrane</keyword>
<dbReference type="NCBIfam" id="TIGR01770">
    <property type="entry name" value="NDH_I_N"/>
    <property type="match status" value="1"/>
</dbReference>
<evidence type="ECO:0000313" key="9">
    <source>
        <dbReference type="Proteomes" id="UP000095255"/>
    </source>
</evidence>
<accession>A0A1E5L5L8</accession>
<dbReference type="Pfam" id="PF00361">
    <property type="entry name" value="Proton_antipo_M"/>
    <property type="match status" value="1"/>
</dbReference>
<evidence type="ECO:0000256" key="1">
    <source>
        <dbReference type="ARBA" id="ARBA00004127"/>
    </source>
</evidence>
<protein>
    <recommendedName>
        <fullName evidence="5">NADH-quinone oxidoreductase subunit N</fullName>
        <ecNumber evidence="5">7.1.1.-</ecNumber>
    </recommendedName>
    <alternativeName>
        <fullName evidence="5">NADH dehydrogenase I subunit N</fullName>
    </alternativeName>
    <alternativeName>
        <fullName evidence="5">NDH-1 subunit N</fullName>
    </alternativeName>
</protein>
<keyword evidence="2 5" id="KW-0812">Transmembrane</keyword>
<comment type="subcellular location">
    <subcellularLocation>
        <location evidence="5">Cell membrane</location>
        <topology evidence="5">Multi-pass membrane protein</topology>
    </subcellularLocation>
    <subcellularLocation>
        <location evidence="1">Endomembrane system</location>
        <topology evidence="1">Multi-pass membrane protein</topology>
    </subcellularLocation>
    <subcellularLocation>
        <location evidence="6">Membrane</location>
        <topology evidence="6">Multi-pass membrane protein</topology>
    </subcellularLocation>
</comment>
<keyword evidence="5" id="KW-0520">NAD</keyword>
<keyword evidence="9" id="KW-1185">Reference proteome</keyword>
<evidence type="ECO:0000259" key="7">
    <source>
        <dbReference type="Pfam" id="PF00361"/>
    </source>
</evidence>
<feature type="transmembrane region" description="Helical" evidence="5">
    <location>
        <begin position="160"/>
        <end position="182"/>
    </location>
</feature>
<feature type="transmembrane region" description="Helical" evidence="5">
    <location>
        <begin position="273"/>
        <end position="292"/>
    </location>
</feature>
<keyword evidence="3 5" id="KW-1133">Transmembrane helix</keyword>
<name>A0A1E5L5L8_9FIRM</name>
<dbReference type="EC" id="7.1.1.-" evidence="5"/>
<feature type="transmembrane region" description="Helical" evidence="5">
    <location>
        <begin position="372"/>
        <end position="401"/>
    </location>
</feature>
<evidence type="ECO:0000256" key="3">
    <source>
        <dbReference type="ARBA" id="ARBA00022989"/>
    </source>
</evidence>
<dbReference type="AlphaFoldDB" id="A0A1E5L5L8"/>
<feature type="transmembrane region" description="Helical" evidence="5">
    <location>
        <begin position="407"/>
        <end position="427"/>
    </location>
</feature>
<keyword evidence="5" id="KW-1278">Translocase</keyword>
<feature type="domain" description="NADH:quinone oxidoreductase/Mrp antiporter transmembrane" evidence="7">
    <location>
        <begin position="125"/>
        <end position="422"/>
    </location>
</feature>
<feature type="transmembrane region" description="Helical" evidence="5">
    <location>
        <begin position="448"/>
        <end position="475"/>
    </location>
</feature>
<evidence type="ECO:0000256" key="6">
    <source>
        <dbReference type="RuleBase" id="RU000320"/>
    </source>
</evidence>
<gene>
    <name evidence="5" type="primary">nuoN</name>
    <name evidence="8" type="ORF">BHU72_05035</name>
</gene>
<dbReference type="GO" id="GO:0050136">
    <property type="term" value="F:NADH dehydrogenase (quinone) (non-electrogenic) activity"/>
    <property type="evidence" value="ECO:0007669"/>
    <property type="project" value="UniProtKB-UniRule"/>
</dbReference>
<dbReference type="EMBL" id="MJAT01000022">
    <property type="protein sequence ID" value="OEH85452.1"/>
    <property type="molecule type" value="Genomic_DNA"/>
</dbReference>
<feature type="transmembrane region" description="Helical" evidence="5">
    <location>
        <begin position="202"/>
        <end position="220"/>
    </location>
</feature>